<gene>
    <name evidence="1" type="ORF">METZ01_LOCUS411507</name>
</gene>
<sequence>HIYTDSQLKWLTIDDDLKRFPKGPEKSS</sequence>
<dbReference type="EMBL" id="UINC01160161">
    <property type="protein sequence ID" value="SVD58653.1"/>
    <property type="molecule type" value="Genomic_DNA"/>
</dbReference>
<feature type="non-terminal residue" evidence="1">
    <location>
        <position position="1"/>
    </location>
</feature>
<organism evidence="1">
    <name type="scientific">marine metagenome</name>
    <dbReference type="NCBI Taxonomy" id="408172"/>
    <lineage>
        <taxon>unclassified sequences</taxon>
        <taxon>metagenomes</taxon>
        <taxon>ecological metagenomes</taxon>
    </lineage>
</organism>
<evidence type="ECO:0000313" key="1">
    <source>
        <dbReference type="EMBL" id="SVD58653.1"/>
    </source>
</evidence>
<dbReference type="AlphaFoldDB" id="A0A382WIN4"/>
<proteinExistence type="predicted"/>
<accession>A0A382WIN4</accession>
<name>A0A382WIN4_9ZZZZ</name>
<reference evidence="1" key="1">
    <citation type="submission" date="2018-05" db="EMBL/GenBank/DDBJ databases">
        <authorList>
            <person name="Lanie J.A."/>
            <person name="Ng W.-L."/>
            <person name="Kazmierczak K.M."/>
            <person name="Andrzejewski T.M."/>
            <person name="Davidsen T.M."/>
            <person name="Wayne K.J."/>
            <person name="Tettelin H."/>
            <person name="Glass J.I."/>
            <person name="Rusch D."/>
            <person name="Podicherti R."/>
            <person name="Tsui H.-C.T."/>
            <person name="Winkler M.E."/>
        </authorList>
    </citation>
    <scope>NUCLEOTIDE SEQUENCE</scope>
</reference>
<protein>
    <submittedName>
        <fullName evidence="1">Uncharacterized protein</fullName>
    </submittedName>
</protein>